<evidence type="ECO:0000313" key="2">
    <source>
        <dbReference type="EMBL" id="KAL2870902.1"/>
    </source>
</evidence>
<dbReference type="GO" id="GO:0016787">
    <property type="term" value="F:hydrolase activity"/>
    <property type="evidence" value="ECO:0007669"/>
    <property type="project" value="UniProtKB-KW"/>
</dbReference>
<dbReference type="InterPro" id="IPR027417">
    <property type="entry name" value="P-loop_NTPase"/>
</dbReference>
<keyword evidence="1" id="KW-1133">Transmembrane helix</keyword>
<keyword evidence="1" id="KW-0472">Membrane</keyword>
<dbReference type="Gene3D" id="3.40.50.300">
    <property type="entry name" value="P-loop containing nucleotide triphosphate hydrolases"/>
    <property type="match status" value="1"/>
</dbReference>
<comment type="caution">
    <text evidence="2">The sequence shown here is derived from an EMBL/GenBank/DDBJ whole genome shotgun (WGS) entry which is preliminary data.</text>
</comment>
<dbReference type="Proteomes" id="UP001610432">
    <property type="component" value="Unassembled WGS sequence"/>
</dbReference>
<name>A0ABR4M2K9_9EURO</name>
<keyword evidence="1" id="KW-0812">Transmembrane</keyword>
<dbReference type="GeneID" id="98147202"/>
<dbReference type="PANTHER" id="PTHR36978">
    <property type="entry name" value="P-LOOP CONTAINING NUCLEOTIDE TRIPHOSPHATE HYDROLASE"/>
    <property type="match status" value="1"/>
</dbReference>
<dbReference type="RefSeq" id="XP_070889881.1">
    <property type="nucleotide sequence ID" value="XM_071032130.1"/>
</dbReference>
<dbReference type="SUPFAM" id="SSF52540">
    <property type="entry name" value="P-loop containing nucleoside triphosphate hydrolases"/>
    <property type="match status" value="1"/>
</dbReference>
<dbReference type="PANTHER" id="PTHR36978:SF4">
    <property type="entry name" value="P-LOOP CONTAINING NUCLEOSIDE TRIPHOSPHATE HYDROLASE PROTEIN"/>
    <property type="match status" value="1"/>
</dbReference>
<keyword evidence="2" id="KW-0378">Hydrolase</keyword>
<sequence>MAVELPFPIVPYPPSEYEEHRQKEMKVLALGMPRTGTMSLYRALQELGYTCYHMAEAALDYRNDSLECWIEAIDAKYNGIGDDYRGQEFDRMLSRYDAVTDVPNILFAEELMDAYPNAQIILTTRDVNEWLPSMERTFFRLLSMKRWTLLGIFDTTYTRPYIRLLRSILSIMTDRPRNCTDRDHLAAAYLAHYAYIRGQAQARGRKVLEFRVKDGWGPLCEFLGKETPRSPFPWVNRDDFIVQYHFIGFWLRVYYLLGPVVVGLVVCYVLRGCLEWVLEHYWEFS</sequence>
<dbReference type="InterPro" id="IPR040632">
    <property type="entry name" value="Sulfotransfer_4"/>
</dbReference>
<evidence type="ECO:0000256" key="1">
    <source>
        <dbReference type="SAM" id="Phobius"/>
    </source>
</evidence>
<gene>
    <name evidence="2" type="ORF">BJX67DRAFT_377527</name>
</gene>
<feature type="transmembrane region" description="Helical" evidence="1">
    <location>
        <begin position="249"/>
        <end position="270"/>
    </location>
</feature>
<evidence type="ECO:0000313" key="3">
    <source>
        <dbReference type="Proteomes" id="UP001610432"/>
    </source>
</evidence>
<keyword evidence="3" id="KW-1185">Reference proteome</keyword>
<reference evidence="2 3" key="1">
    <citation type="submission" date="2024-07" db="EMBL/GenBank/DDBJ databases">
        <title>Section-level genome sequencing and comparative genomics of Aspergillus sections Usti and Cavernicolus.</title>
        <authorList>
            <consortium name="Lawrence Berkeley National Laboratory"/>
            <person name="Nybo J.L."/>
            <person name="Vesth T.C."/>
            <person name="Theobald S."/>
            <person name="Frisvad J.C."/>
            <person name="Larsen T.O."/>
            <person name="Kjaerboelling I."/>
            <person name="Rothschild-Mancinelli K."/>
            <person name="Lyhne E.K."/>
            <person name="Kogle M.E."/>
            <person name="Barry K."/>
            <person name="Clum A."/>
            <person name="Na H."/>
            <person name="Ledsgaard L."/>
            <person name="Lin J."/>
            <person name="Lipzen A."/>
            <person name="Kuo A."/>
            <person name="Riley R."/>
            <person name="Mondo S."/>
            <person name="Labutti K."/>
            <person name="Haridas S."/>
            <person name="Pangalinan J."/>
            <person name="Salamov A.A."/>
            <person name="Simmons B.A."/>
            <person name="Magnuson J.K."/>
            <person name="Chen J."/>
            <person name="Drula E."/>
            <person name="Henrissat B."/>
            <person name="Wiebenga A."/>
            <person name="Lubbers R.J."/>
            <person name="Gomes A.C."/>
            <person name="Macurrencykelacurrency M.R."/>
            <person name="Stajich J."/>
            <person name="Grigoriev I.V."/>
            <person name="Mortensen U.H."/>
            <person name="De Vries R.P."/>
            <person name="Baker S.E."/>
            <person name="Andersen M.R."/>
        </authorList>
    </citation>
    <scope>NUCLEOTIDE SEQUENCE [LARGE SCALE GENOMIC DNA]</scope>
    <source>
        <strain evidence="2 3">CBS 449.75</strain>
    </source>
</reference>
<accession>A0ABR4M2K9</accession>
<proteinExistence type="predicted"/>
<protein>
    <submittedName>
        <fullName evidence="2">P-loop containing nucleoside triphosphate hydrolase protein</fullName>
    </submittedName>
</protein>
<dbReference type="EMBL" id="JBFXLQ010000004">
    <property type="protein sequence ID" value="KAL2870902.1"/>
    <property type="molecule type" value="Genomic_DNA"/>
</dbReference>
<organism evidence="2 3">
    <name type="scientific">Aspergillus lucknowensis</name>
    <dbReference type="NCBI Taxonomy" id="176173"/>
    <lineage>
        <taxon>Eukaryota</taxon>
        <taxon>Fungi</taxon>
        <taxon>Dikarya</taxon>
        <taxon>Ascomycota</taxon>
        <taxon>Pezizomycotina</taxon>
        <taxon>Eurotiomycetes</taxon>
        <taxon>Eurotiomycetidae</taxon>
        <taxon>Eurotiales</taxon>
        <taxon>Aspergillaceae</taxon>
        <taxon>Aspergillus</taxon>
        <taxon>Aspergillus subgen. Nidulantes</taxon>
    </lineage>
</organism>
<dbReference type="Pfam" id="PF17784">
    <property type="entry name" value="Sulfotransfer_4"/>
    <property type="match status" value="1"/>
</dbReference>